<dbReference type="Proteomes" id="UP000305423">
    <property type="component" value="Unassembled WGS sequence"/>
</dbReference>
<proteinExistence type="predicted"/>
<accession>A0AAQ2ITA5</accession>
<dbReference type="RefSeq" id="WP_045963041.1">
    <property type="nucleotide sequence ID" value="NZ_JXXW01000017.1"/>
</dbReference>
<protein>
    <submittedName>
        <fullName evidence="1">Uncharacterized protein</fullName>
    </submittedName>
</protein>
<name>A0AAQ2ITA5_PSEO7</name>
<reference evidence="2" key="2">
    <citation type="submission" date="2019-06" db="EMBL/GenBank/DDBJ databases">
        <title>Co-occurence of chitin degradation, pigmentation and bioactivity in marine Pseudoalteromonas.</title>
        <authorList>
            <person name="Sonnenschein E.C."/>
            <person name="Bech P.K."/>
        </authorList>
    </citation>
    <scope>NUCLEOTIDE SEQUENCE [LARGE SCALE GENOMIC DNA]</scope>
    <source>
        <strain evidence="2">S1607</strain>
    </source>
</reference>
<sequence length="293" mass="34401">MASLLVSHRLDEYKQLIKDDLKTSFAYTYLADKFSLRNFAKCIEEQRAFVIREVFVDDKLNKALLEEVLECWHKQHESEHILPKDVSPNNIRLNNFLMIFYNKNRHILPGMTRVDSDNAYIKLYLMQLIYPINFPIKGMNFVCSWSKVIELHTLCVSKLNWLKSDEESINWAIQYIAKKENEAPILDPTKRSVKEIYPHVPTNLCEKELYVWCYLEALAIIKNIDAFENTIRKMKASYASRKHRKSKNDKVARQFYIEKSTASKLKNMAKSCGLSQEEFIEHLILQASANPKK</sequence>
<organism evidence="1 2">
    <name type="scientific">Pseudoalteromonas piscicida</name>
    <dbReference type="NCBI Taxonomy" id="43662"/>
    <lineage>
        <taxon>Bacteria</taxon>
        <taxon>Pseudomonadati</taxon>
        <taxon>Pseudomonadota</taxon>
        <taxon>Gammaproteobacteria</taxon>
        <taxon>Alteromonadales</taxon>
        <taxon>Pseudoalteromonadaceae</taxon>
        <taxon>Pseudoalteromonas</taxon>
    </lineage>
</organism>
<dbReference type="AlphaFoldDB" id="A0AAQ2ITA5"/>
<comment type="caution">
    <text evidence="1">The sequence shown here is derived from an EMBL/GenBank/DDBJ whole genome shotgun (WGS) entry which is preliminary data.</text>
</comment>
<evidence type="ECO:0000313" key="2">
    <source>
        <dbReference type="Proteomes" id="UP000305423"/>
    </source>
</evidence>
<reference evidence="1 2" key="1">
    <citation type="submission" date="2017-12" db="EMBL/GenBank/DDBJ databases">
        <authorList>
            <person name="Paulsen S."/>
            <person name="Gram L.K."/>
        </authorList>
    </citation>
    <scope>NUCLEOTIDE SEQUENCE [LARGE SCALE GENOMIC DNA]</scope>
    <source>
        <strain evidence="1 2">S1607</strain>
    </source>
</reference>
<evidence type="ECO:0000313" key="1">
    <source>
        <dbReference type="EMBL" id="TMN80152.1"/>
    </source>
</evidence>
<dbReference type="EMBL" id="PNEL01000012">
    <property type="protein sequence ID" value="TMN80152.1"/>
    <property type="molecule type" value="Genomic_DNA"/>
</dbReference>
<gene>
    <name evidence="1" type="ORF">CWB74_04540</name>
</gene>